<proteinExistence type="predicted"/>
<keyword evidence="1" id="KW-1133">Transmembrane helix</keyword>
<organism evidence="2 3">
    <name type="scientific">Pseudoalteromonas agarivorans</name>
    <dbReference type="NCBI Taxonomy" id="176102"/>
    <lineage>
        <taxon>Bacteria</taxon>
        <taxon>Pseudomonadati</taxon>
        <taxon>Pseudomonadota</taxon>
        <taxon>Gammaproteobacteria</taxon>
        <taxon>Alteromonadales</taxon>
        <taxon>Pseudoalteromonadaceae</taxon>
        <taxon>Pseudoalteromonas</taxon>
    </lineage>
</organism>
<comment type="caution">
    <text evidence="2">The sequence shown here is derived from an EMBL/GenBank/DDBJ whole genome shotgun (WGS) entry which is preliminary data.</text>
</comment>
<keyword evidence="1" id="KW-0472">Membrane</keyword>
<sequence length="154" mass="18316">MKKLTRYKKAPSAKLLWTLGCNTFIAVIILFWVEVFIEQPLLHQFLYLFAFVLLRFFSQWYCANTEQAHAIEIVNGEFELLGINIKVSELEEVLYCQTKRFEHILRFKFKNATYQDIEITAPDLIDDLRFYYFMVDNGLPVKMTDDSGRFFDED</sequence>
<reference evidence="2 3" key="1">
    <citation type="submission" date="2016-03" db="EMBL/GenBank/DDBJ databases">
        <authorList>
            <person name="Zhang H."/>
            <person name="Liu R."/>
            <person name="Wang M."/>
            <person name="Wang H."/>
            <person name="Wang L."/>
            <person name="Song L."/>
        </authorList>
    </citation>
    <scope>NUCLEOTIDE SEQUENCE [LARGE SCALE GENOMIC DNA]</scope>
    <source>
        <strain evidence="2 3">DSM 16098</strain>
    </source>
</reference>
<gene>
    <name evidence="2" type="ORF">A2I98_04115</name>
</gene>
<evidence type="ECO:0000313" key="2">
    <source>
        <dbReference type="EMBL" id="KYL31301.1"/>
    </source>
</evidence>
<accession>A0ABR5VN50</accession>
<protein>
    <submittedName>
        <fullName evidence="2">Uncharacterized protein</fullName>
    </submittedName>
</protein>
<evidence type="ECO:0000256" key="1">
    <source>
        <dbReference type="SAM" id="Phobius"/>
    </source>
</evidence>
<dbReference type="Proteomes" id="UP000075621">
    <property type="component" value="Unassembled WGS sequence"/>
</dbReference>
<feature type="transmembrane region" description="Helical" evidence="1">
    <location>
        <begin position="12"/>
        <end position="33"/>
    </location>
</feature>
<name>A0ABR5VN50_9GAMM</name>
<feature type="transmembrane region" description="Helical" evidence="1">
    <location>
        <begin position="45"/>
        <end position="63"/>
    </location>
</feature>
<dbReference type="EMBL" id="LVCM01000045">
    <property type="protein sequence ID" value="KYL31301.1"/>
    <property type="molecule type" value="Genomic_DNA"/>
</dbReference>
<keyword evidence="1" id="KW-0812">Transmembrane</keyword>
<evidence type="ECO:0000313" key="3">
    <source>
        <dbReference type="Proteomes" id="UP000075621"/>
    </source>
</evidence>
<dbReference type="RefSeq" id="WP_064387093.1">
    <property type="nucleotide sequence ID" value="NZ_LVCM01000045.1"/>
</dbReference>